<evidence type="ECO:0000313" key="3">
    <source>
        <dbReference type="Proteomes" id="UP000004160"/>
    </source>
</evidence>
<name>F7KYV1_9FUSO</name>
<gene>
    <name evidence="2" type="ORF">HMPREF0401_00772</name>
</gene>
<feature type="compositionally biased region" description="Basic and acidic residues" evidence="1">
    <location>
        <begin position="1"/>
        <end position="30"/>
    </location>
</feature>
<keyword evidence="3" id="KW-1185">Reference proteome</keyword>
<proteinExistence type="predicted"/>
<feature type="compositionally biased region" description="Polar residues" evidence="1">
    <location>
        <begin position="59"/>
        <end position="69"/>
    </location>
</feature>
<dbReference type="EMBL" id="ACUO01000010">
    <property type="protein sequence ID" value="EGN67479.1"/>
    <property type="molecule type" value="Genomic_DNA"/>
</dbReference>
<evidence type="ECO:0000313" key="2">
    <source>
        <dbReference type="EMBL" id="EGN67479.1"/>
    </source>
</evidence>
<feature type="region of interest" description="Disordered" evidence="1">
    <location>
        <begin position="1"/>
        <end position="69"/>
    </location>
</feature>
<evidence type="ECO:0000256" key="1">
    <source>
        <dbReference type="SAM" id="MobiDB-lite"/>
    </source>
</evidence>
<reference evidence="2" key="1">
    <citation type="submission" date="2011-05" db="EMBL/GenBank/DDBJ databases">
        <title>The Genome Sequence of Fusobacterium sp. 11_3_2.</title>
        <authorList>
            <consortium name="The Broad Institute Genome Sequencing Platform"/>
            <person name="Earl A."/>
            <person name="Ward D."/>
            <person name="Feldgarden M."/>
            <person name="Gevers D."/>
            <person name="Sibley C.D."/>
            <person name="White A.P."/>
            <person name="Crowley S."/>
            <person name="Surette M."/>
            <person name="Strauss J.C."/>
            <person name="Ambrose C.E."/>
            <person name="Allen-Vercoe E."/>
            <person name="Young S.K."/>
            <person name="Zeng Q."/>
            <person name="Gargeya S."/>
            <person name="Fitzgerald M."/>
            <person name="Haas B."/>
            <person name="Abouelleil A."/>
            <person name="Alvarado L."/>
            <person name="Arachchi H.M."/>
            <person name="Berlin A."/>
            <person name="Brown A."/>
            <person name="Chapman S.B."/>
            <person name="Chen Z."/>
            <person name="Dunbar C."/>
            <person name="Freedman E."/>
            <person name="Gearin G."/>
            <person name="Gellesch M."/>
            <person name="Goldberg J."/>
            <person name="Griggs A."/>
            <person name="Gujja S."/>
            <person name="Heiman D."/>
            <person name="Howarth C."/>
            <person name="Larson L."/>
            <person name="Lui A."/>
            <person name="MacDonald P.J.P."/>
            <person name="Mehta T."/>
            <person name="Montmayeur A."/>
            <person name="Murphy C."/>
            <person name="Neiman D."/>
            <person name="Pearson M."/>
            <person name="Priest M."/>
            <person name="Roberts A."/>
            <person name="Saif S."/>
            <person name="Shea T."/>
            <person name="Shenoy N."/>
            <person name="Sisk P."/>
            <person name="Stolte C."/>
            <person name="Sykes S."/>
            <person name="Wortman J."/>
            <person name="Nusbaum C."/>
            <person name="Birren B."/>
        </authorList>
    </citation>
    <scope>NUCLEOTIDE SEQUENCE [LARGE SCALE GENOMIC DNA]</scope>
    <source>
        <strain evidence="2">11_3_2</strain>
    </source>
</reference>
<dbReference type="Proteomes" id="UP000004160">
    <property type="component" value="Unassembled WGS sequence"/>
</dbReference>
<sequence length="69" mass="8248">MERKEALKIQKHKKMEEDAIKKKADNFEKMKKNKRASRRKNKEKPSEEELQNMMGKVTLQKTVTISKED</sequence>
<dbReference type="HOGENOM" id="CLU_203840_0_0_0"/>
<dbReference type="PATRIC" id="fig|457403.8.peg.776"/>
<accession>F7KYV1</accession>
<organism evidence="2 3">
    <name type="scientific">Fusobacterium animalis 11_3_2</name>
    <dbReference type="NCBI Taxonomy" id="457403"/>
    <lineage>
        <taxon>Bacteria</taxon>
        <taxon>Fusobacteriati</taxon>
        <taxon>Fusobacteriota</taxon>
        <taxon>Fusobacteriia</taxon>
        <taxon>Fusobacteriales</taxon>
        <taxon>Fusobacteriaceae</taxon>
        <taxon>Fusobacterium</taxon>
    </lineage>
</organism>
<protein>
    <submittedName>
        <fullName evidence="2">Uncharacterized protein</fullName>
    </submittedName>
</protein>
<feature type="compositionally biased region" description="Basic residues" evidence="1">
    <location>
        <begin position="31"/>
        <end position="42"/>
    </location>
</feature>
<comment type="caution">
    <text evidence="2">The sequence shown here is derived from an EMBL/GenBank/DDBJ whole genome shotgun (WGS) entry which is preliminary data.</text>
</comment>
<dbReference type="AlphaFoldDB" id="F7KYV1"/>